<keyword evidence="2" id="KW-0808">Transferase</keyword>
<gene>
    <name evidence="2" type="ordered locus">YPA_2806</name>
</gene>
<reference evidence="2 3" key="1">
    <citation type="journal article" date="2006" name="J. Bacteriol.">
        <title>Complete genome sequence of Yersinia pestis strains Antiqua and Nepal516: evidence of gene reduction in an emerging pathogen.</title>
        <authorList>
            <person name="Chain P.S."/>
            <person name="Hu P."/>
            <person name="Malfatti S.A."/>
            <person name="Radnedge L."/>
            <person name="Larimer F."/>
            <person name="Vergez L.M."/>
            <person name="Worsham P."/>
            <person name="Chu M.C."/>
            <person name="Andersen G.L."/>
        </authorList>
    </citation>
    <scope>NUCLEOTIDE SEQUENCE [LARGE SCALE GENOMIC DNA]</scope>
    <source>
        <strain evidence="2 3">Antiqua</strain>
    </source>
</reference>
<dbReference type="KEGG" id="ypa:YPA_2806"/>
<dbReference type="EMBL" id="CP000308">
    <property type="protein sequence ID" value="ABG14768.1"/>
    <property type="molecule type" value="Genomic_DNA"/>
</dbReference>
<accession>A0A0H2Y9N3</accession>
<evidence type="ECO:0000313" key="2">
    <source>
        <dbReference type="EMBL" id="ABG14768.1"/>
    </source>
</evidence>
<proteinExistence type="predicted"/>
<organism evidence="2 3">
    <name type="scientific">Yersinia pestis bv. Antiqua (strain Antiqua)</name>
    <dbReference type="NCBI Taxonomy" id="360102"/>
    <lineage>
        <taxon>Bacteria</taxon>
        <taxon>Pseudomonadati</taxon>
        <taxon>Pseudomonadota</taxon>
        <taxon>Gammaproteobacteria</taxon>
        <taxon>Enterobacterales</taxon>
        <taxon>Yersiniaceae</taxon>
        <taxon>Yersinia</taxon>
    </lineage>
</organism>
<dbReference type="AntiFam" id="ANF00052">
    <property type="entry name" value="Translation of DNA tandem repeat"/>
</dbReference>
<evidence type="ECO:0000256" key="1">
    <source>
        <dbReference type="SAM" id="MobiDB-lite"/>
    </source>
</evidence>
<dbReference type="GO" id="GO:0016740">
    <property type="term" value="F:transferase activity"/>
    <property type="evidence" value="ECO:0007669"/>
    <property type="project" value="UniProtKB-KW"/>
</dbReference>
<sequence length="61" mass="7002">MEDNFILQTTPDDAILNGDDRPKSKTSAPEMARLEWHSGDNVWLGNNVWLGDNVWSDENVW</sequence>
<dbReference type="AlphaFoldDB" id="A0A0H2Y9N3"/>
<dbReference type="Proteomes" id="UP000001971">
    <property type="component" value="Chromosome"/>
</dbReference>
<evidence type="ECO:0000313" key="3">
    <source>
        <dbReference type="Proteomes" id="UP000001971"/>
    </source>
</evidence>
<protein>
    <submittedName>
        <fullName evidence="2">Acetyltransferases (The isoleucine patch superfamily)</fullName>
    </submittedName>
</protein>
<feature type="compositionally biased region" description="Polar residues" evidence="1">
    <location>
        <begin position="1"/>
        <end position="11"/>
    </location>
</feature>
<feature type="region of interest" description="Disordered" evidence="1">
    <location>
        <begin position="1"/>
        <end position="28"/>
    </location>
</feature>
<name>A0A0H2Y9N3_YERPA</name>